<dbReference type="InterPro" id="IPR032675">
    <property type="entry name" value="LRR_dom_sf"/>
</dbReference>
<gene>
    <name evidence="2" type="ORF">MAM1_0356c09989</name>
</gene>
<keyword evidence="3" id="KW-1185">Reference proteome</keyword>
<sequence length="397" mass="45924">MFNDLPQELQSKALSYVRQEGLINIATCRAVCKQWNTLCMQIMRTQGIKVSLKSKRQSKQFLQLLKKHRDFSSIIQQIVVRSKVYFMDFIAILCHCPNLQVLDLGGQSFFYCKLHQLLLQSENTRWARDLPHIEEFKFDDPGEVYSLESMLNSSVICADIGAFRRSIKHLHVVLDFIDAPGFYRSSRMLKDALCDMPNLQKITARYADMFPADIFIEDVLNSKLQRLESVLLAGIGVDLTSKRVYRISPVESLQKLEIYLPCMDVQVLRFIENALPSLKDLCLLSNKNNRFEWMTITGDNPIQTYIIIRKFRDYCDLIPTVLVSFSDEFYSLFAHIHQESFKKIGYIWDVFLQDDDDNYAEDSFDFNNDDSSNPDYDDANDDDGEDEVNNSIGPLGL</sequence>
<evidence type="ECO:0000256" key="1">
    <source>
        <dbReference type="SAM" id="MobiDB-lite"/>
    </source>
</evidence>
<dbReference type="AlphaFoldDB" id="A0A0C9N739"/>
<organism evidence="2">
    <name type="scientific">Mucor ambiguus</name>
    <dbReference type="NCBI Taxonomy" id="91626"/>
    <lineage>
        <taxon>Eukaryota</taxon>
        <taxon>Fungi</taxon>
        <taxon>Fungi incertae sedis</taxon>
        <taxon>Mucoromycota</taxon>
        <taxon>Mucoromycotina</taxon>
        <taxon>Mucoromycetes</taxon>
        <taxon>Mucorales</taxon>
        <taxon>Mucorineae</taxon>
        <taxon>Mucoraceae</taxon>
        <taxon>Mucor</taxon>
    </lineage>
</organism>
<dbReference type="EMBL" id="DF836645">
    <property type="protein sequence ID" value="GAN10448.1"/>
    <property type="molecule type" value="Genomic_DNA"/>
</dbReference>
<reference evidence="2" key="1">
    <citation type="submission" date="2014-09" db="EMBL/GenBank/DDBJ databases">
        <title>Draft genome sequence of an oleaginous Mucoromycotina fungus Mucor ambiguus NBRC6742.</title>
        <authorList>
            <person name="Takeda I."/>
            <person name="Yamane N."/>
            <person name="Morita T."/>
            <person name="Tamano K."/>
            <person name="Machida M."/>
            <person name="Baker S."/>
            <person name="Koike H."/>
        </authorList>
    </citation>
    <scope>NUCLEOTIDE SEQUENCE</scope>
    <source>
        <strain evidence="2">NBRC 6742</strain>
    </source>
</reference>
<evidence type="ECO:0008006" key="4">
    <source>
        <dbReference type="Google" id="ProtNLM"/>
    </source>
</evidence>
<name>A0A0C9N739_9FUNG</name>
<dbReference type="Proteomes" id="UP000053815">
    <property type="component" value="Unassembled WGS sequence"/>
</dbReference>
<accession>A0A0C9N739</accession>
<dbReference type="InterPro" id="IPR036047">
    <property type="entry name" value="F-box-like_dom_sf"/>
</dbReference>
<protein>
    <recommendedName>
        <fullName evidence="4">F-box domain-containing protein</fullName>
    </recommendedName>
</protein>
<evidence type="ECO:0000313" key="2">
    <source>
        <dbReference type="EMBL" id="GAN10448.1"/>
    </source>
</evidence>
<dbReference type="Gene3D" id="3.80.10.10">
    <property type="entry name" value="Ribonuclease Inhibitor"/>
    <property type="match status" value="1"/>
</dbReference>
<dbReference type="OrthoDB" id="2203990at2759"/>
<feature type="region of interest" description="Disordered" evidence="1">
    <location>
        <begin position="361"/>
        <end position="397"/>
    </location>
</feature>
<evidence type="ECO:0000313" key="3">
    <source>
        <dbReference type="Proteomes" id="UP000053815"/>
    </source>
</evidence>
<dbReference type="SUPFAM" id="SSF81383">
    <property type="entry name" value="F-box domain"/>
    <property type="match status" value="1"/>
</dbReference>
<dbReference type="SUPFAM" id="SSF52047">
    <property type="entry name" value="RNI-like"/>
    <property type="match status" value="1"/>
</dbReference>
<proteinExistence type="predicted"/>
<feature type="compositionally biased region" description="Acidic residues" evidence="1">
    <location>
        <begin position="375"/>
        <end position="388"/>
    </location>
</feature>